<name>A0A916KP54_9POXV</name>
<evidence type="ECO:0000313" key="2">
    <source>
        <dbReference type="EMBL" id="CCU55475.1"/>
    </source>
</evidence>
<organism evidence="2 3">
    <name type="scientific">Adoxophyes honmai entomopoxvirus 'L'</name>
    <dbReference type="NCBI Taxonomy" id="1293540"/>
    <lineage>
        <taxon>Viruses</taxon>
        <taxon>Varidnaviria</taxon>
        <taxon>Bamfordvirae</taxon>
        <taxon>Nucleocytoviricota</taxon>
        <taxon>Pokkesviricetes</taxon>
        <taxon>Chitovirales</taxon>
        <taxon>Poxviridae</taxon>
        <taxon>Entomopoxvirinae</taxon>
        <taxon>Betaentomopoxvirus</taxon>
        <taxon>Betaentomopoxvirus ahonmai</taxon>
    </lineage>
</organism>
<dbReference type="KEGG" id="vg:15614083"/>
<keyword evidence="1" id="KW-0812">Transmembrane</keyword>
<dbReference type="RefSeq" id="YP_008003977.1">
    <property type="nucleotide sequence ID" value="NC_021247.1"/>
</dbReference>
<dbReference type="EMBL" id="HF679131">
    <property type="protein sequence ID" value="CCU55475.1"/>
    <property type="molecule type" value="Genomic_DNA"/>
</dbReference>
<dbReference type="GeneID" id="15614083"/>
<accession>A0A916KP54</accession>
<keyword evidence="3" id="KW-1185">Reference proteome</keyword>
<sequence length="258" mass="30650">MYKWLLLSIQLNVLASYVIHNNTWTQNCINGNKNYNCVNFIDYKDGYPIKLLHIHNFKNYKNNDYIEISTNIYYKYVIIIRDIHAITFKIKNKNFNKIRFSGNIYVKNLYLDESNINVLDFVKNNLIENIYLNNTNIQHYNISNINNLKFIDLSNNNINDLFDILNIKNNNFNVKIDISNNNIPCSLQYKFLINNCVLDDSNNNYNIKNVIINTNTIMIIIVILFIFCIIYYIKCRINILTFDSEYLEFIQAKVNNLV</sequence>
<gene>
    <name evidence="2" type="ORF">AHEV_154</name>
</gene>
<keyword evidence="1" id="KW-0472">Membrane</keyword>
<feature type="transmembrane region" description="Helical" evidence="1">
    <location>
        <begin position="210"/>
        <end position="233"/>
    </location>
</feature>
<keyword evidence="1" id="KW-1133">Transmembrane helix</keyword>
<evidence type="ECO:0000313" key="3">
    <source>
        <dbReference type="Proteomes" id="UP000792575"/>
    </source>
</evidence>
<dbReference type="InterPro" id="IPR001611">
    <property type="entry name" value="Leu-rich_rpt"/>
</dbReference>
<protein>
    <submittedName>
        <fullName evidence="2">Uncharacterized protein</fullName>
    </submittedName>
</protein>
<proteinExistence type="predicted"/>
<reference evidence="2" key="1">
    <citation type="journal article" date="2013" name="J. Virol.">
        <title>New Insights into the Evolution of Entomopoxvirinae from the Complete Genome Sequences of Four Entomopoxviruses Infecting Adoxophyes honmai, Choristoneura biennis, Choristoneura rosaceana, and Mythimna separata.</title>
        <authorList>
            <person name="Theze J."/>
            <person name="Takatsuka J."/>
            <person name="Li Z."/>
            <person name="Gallais J."/>
            <person name="Doucet D."/>
            <person name="Arif B."/>
            <person name="Nakai M."/>
            <person name="Herniou E.A."/>
        </authorList>
    </citation>
    <scope>NUCLEOTIDE SEQUENCE</scope>
    <source>
        <strain evidence="2">Tokyo</strain>
    </source>
</reference>
<evidence type="ECO:0000256" key="1">
    <source>
        <dbReference type="SAM" id="Phobius"/>
    </source>
</evidence>
<dbReference type="Proteomes" id="UP000792575">
    <property type="component" value="Genome"/>
</dbReference>
<dbReference type="PROSITE" id="PS51450">
    <property type="entry name" value="LRR"/>
    <property type="match status" value="1"/>
</dbReference>